<dbReference type="SUPFAM" id="SSF52540">
    <property type="entry name" value="P-loop containing nucleoside triphosphate hydrolases"/>
    <property type="match status" value="1"/>
</dbReference>
<dbReference type="GO" id="GO:0016887">
    <property type="term" value="F:ATP hydrolysis activity"/>
    <property type="evidence" value="ECO:0007669"/>
    <property type="project" value="InterPro"/>
</dbReference>
<dbReference type="Gene3D" id="3.40.50.300">
    <property type="entry name" value="P-loop containing nucleotide triphosphate hydrolases"/>
    <property type="match status" value="1"/>
</dbReference>
<accession>A0AAX0LA65</accession>
<reference evidence="3 4" key="1">
    <citation type="submission" date="2016-08" db="EMBL/GenBank/DDBJ databases">
        <title>Campylobacter species from sea mammals.</title>
        <authorList>
            <person name="Gilbert M.J."/>
            <person name="Byrne B.A."/>
            <person name="Zomer A.L."/>
            <person name="Wagenaar J.A."/>
        </authorList>
    </citation>
    <scope>NUCLEOTIDE SEQUENCE [LARGE SCALE GENOMIC DNA]</scope>
    <source>
        <strain evidence="3 4">1105248</strain>
    </source>
</reference>
<keyword evidence="1" id="KW-0175">Coiled coil</keyword>
<dbReference type="InterPro" id="IPR027417">
    <property type="entry name" value="P-loop_NTPase"/>
</dbReference>
<evidence type="ECO:0000259" key="2">
    <source>
        <dbReference type="Pfam" id="PF13476"/>
    </source>
</evidence>
<dbReference type="AlphaFoldDB" id="A0AAX0LA65"/>
<feature type="coiled-coil region" evidence="1">
    <location>
        <begin position="335"/>
        <end position="406"/>
    </location>
</feature>
<evidence type="ECO:0000313" key="3">
    <source>
        <dbReference type="EMBL" id="OPA77231.1"/>
    </source>
</evidence>
<sequence>MFLDKLEITDKFNNNIRTIKFKKGLNLIIGLSEEQGSTNNIGKTTLLRCIDFCLGGDIKQIYQDKEFKNTNNDIFEFLKNNTPTFKLTIKDSLENPNITYTILRSIYFKKENIKVEDYIFKNNNEIEFEEFKTKLKQIFFNNSSLKPSFRQLIPKFIRKNEEQLLNVLRYLFASTSDSEYEKIHLSLFGFSADTLLDRKSKLEKTLKKTEDELKILKQKFNLQDLKQMLEIVKNNIEKLSKQRDDFEIDSKYQAEEEELKNIQLNLMKIENHITDLNLKISISTKQRDNIENGLFTQDTNTLKLLYEEVKFYTESMHKSFENVVNFHNKMIKHELEYTIKKIDNYNKDLSILEEKRGKYAEKYSNILQKLSKTGSLAEYTKLNQQLEANSEEKGRLEQQIDNIQKTEEYENKLKIIFEKIKAKIDTKMDIINNNITDFNSFFTSYSDLLYGQKFFLSYEDTPTVKKFSIKDMNGNEGHGKKQVIISAFDLAYIDFVNKINKTSPRFSAIDKVEIVDIEKLQQLFNISNNINGQFIIPIIYDKIESIYEDYKANEIIALSQSNKFFNF</sequence>
<dbReference type="RefSeq" id="WP_078387704.1">
    <property type="nucleotide sequence ID" value="NZ_CP012547.1"/>
</dbReference>
<organism evidence="3 4">
    <name type="scientific">Campylobacter pinnipediorum subsp. pinnipediorum</name>
    <dbReference type="NCBI Taxonomy" id="1660067"/>
    <lineage>
        <taxon>Bacteria</taxon>
        <taxon>Pseudomonadati</taxon>
        <taxon>Campylobacterota</taxon>
        <taxon>Epsilonproteobacteria</taxon>
        <taxon>Campylobacterales</taxon>
        <taxon>Campylobacteraceae</taxon>
        <taxon>Campylobacter</taxon>
    </lineage>
</organism>
<dbReference type="InterPro" id="IPR038729">
    <property type="entry name" value="Rad50/SbcC_AAA"/>
</dbReference>
<dbReference type="Pfam" id="PF13476">
    <property type="entry name" value="AAA_23"/>
    <property type="match status" value="1"/>
</dbReference>
<gene>
    <name evidence="3" type="ORF">BFG04_03810</name>
</gene>
<feature type="domain" description="Rad50/SbcC-type AAA" evidence="2">
    <location>
        <begin position="17"/>
        <end position="242"/>
    </location>
</feature>
<evidence type="ECO:0000256" key="1">
    <source>
        <dbReference type="SAM" id="Coils"/>
    </source>
</evidence>
<protein>
    <recommendedName>
        <fullName evidence="2">Rad50/SbcC-type AAA domain-containing protein</fullName>
    </recommendedName>
</protein>
<dbReference type="GO" id="GO:0006302">
    <property type="term" value="P:double-strand break repair"/>
    <property type="evidence" value="ECO:0007669"/>
    <property type="project" value="InterPro"/>
</dbReference>
<comment type="caution">
    <text evidence="3">The sequence shown here is derived from an EMBL/GenBank/DDBJ whole genome shotgun (WGS) entry which is preliminary data.</text>
</comment>
<name>A0AAX0LA65_9BACT</name>
<dbReference type="EMBL" id="MCRK01000036">
    <property type="protein sequence ID" value="OPA77231.1"/>
    <property type="molecule type" value="Genomic_DNA"/>
</dbReference>
<evidence type="ECO:0000313" key="4">
    <source>
        <dbReference type="Proteomes" id="UP000189728"/>
    </source>
</evidence>
<dbReference type="Proteomes" id="UP000189728">
    <property type="component" value="Unassembled WGS sequence"/>
</dbReference>
<feature type="coiled-coil region" evidence="1">
    <location>
        <begin position="192"/>
        <end position="279"/>
    </location>
</feature>
<proteinExistence type="predicted"/>